<dbReference type="RefSeq" id="WP_155872928.1">
    <property type="nucleotide sequence ID" value="NZ_CP168248.1"/>
</dbReference>
<gene>
    <name evidence="1" type="ORF">FRC0190_01309</name>
</gene>
<evidence type="ECO:0000313" key="2">
    <source>
        <dbReference type="Proteomes" id="UP000423525"/>
    </source>
</evidence>
<reference evidence="1 2" key="1">
    <citation type="submission" date="2019-11" db="EMBL/GenBank/DDBJ databases">
        <authorList>
            <person name="Brisse S."/>
        </authorList>
    </citation>
    <scope>NUCLEOTIDE SEQUENCE [LARGE SCALE GENOMIC DNA]</scope>
    <source>
        <strain evidence="1">FRC0190</strain>
    </source>
</reference>
<dbReference type="Proteomes" id="UP000423525">
    <property type="component" value="Chromosome"/>
</dbReference>
<proteinExistence type="predicted"/>
<sequence length="56" mass="6509">MNPQKRISEILNRLDELEILIANTFTFDREQAKAFLLEANNLGLELDDLYEQEAQA</sequence>
<organism evidence="1 2">
    <name type="scientific">Corynebacterium rouxii</name>
    <dbReference type="NCBI Taxonomy" id="2719119"/>
    <lineage>
        <taxon>Bacteria</taxon>
        <taxon>Bacillati</taxon>
        <taxon>Actinomycetota</taxon>
        <taxon>Actinomycetes</taxon>
        <taxon>Mycobacteriales</taxon>
        <taxon>Corynebacteriaceae</taxon>
        <taxon>Corynebacterium</taxon>
    </lineage>
</organism>
<accession>A0A6I8MG40</accession>
<name>A0A6I8MG40_9CORY</name>
<dbReference type="EMBL" id="LR738855">
    <property type="protein sequence ID" value="VZH85345.1"/>
    <property type="molecule type" value="Genomic_DNA"/>
</dbReference>
<evidence type="ECO:0000313" key="1">
    <source>
        <dbReference type="EMBL" id="VZH85345.1"/>
    </source>
</evidence>
<dbReference type="AlphaFoldDB" id="A0A6I8MG40"/>
<dbReference type="KEGG" id="crf:FRC0190_01309"/>
<protein>
    <submittedName>
        <fullName evidence="1">Uncharacterized protein</fullName>
    </submittedName>
</protein>